<evidence type="ECO:0000313" key="4">
    <source>
        <dbReference type="EMBL" id="TGG91251.1"/>
    </source>
</evidence>
<dbReference type="InterPro" id="IPR009288">
    <property type="entry name" value="AIG2-like_dom"/>
</dbReference>
<feature type="compositionally biased region" description="Basic and acidic residues" evidence="2">
    <location>
        <begin position="277"/>
        <end position="289"/>
    </location>
</feature>
<gene>
    <name evidence="4" type="ORF">ERJ67_08375</name>
</gene>
<dbReference type="SUPFAM" id="SSF110857">
    <property type="entry name" value="Gamma-glutamyl cyclotransferase-like"/>
    <property type="match status" value="2"/>
</dbReference>
<dbReference type="Gene3D" id="3.10.490.10">
    <property type="entry name" value="Gamma-glutamyl cyclotransferase-like"/>
    <property type="match status" value="2"/>
</dbReference>
<dbReference type="PANTHER" id="PTHR12935">
    <property type="entry name" value="GAMMA-GLUTAMYLCYCLOTRANSFERASE"/>
    <property type="match status" value="1"/>
</dbReference>
<dbReference type="InterPro" id="IPR013024">
    <property type="entry name" value="GGCT-like"/>
</dbReference>
<organism evidence="4 5">
    <name type="scientific">Aphanocapsa feldmannii 277cV</name>
    <dbReference type="NCBI Taxonomy" id="2507553"/>
    <lineage>
        <taxon>Bacteria</taxon>
        <taxon>Bacillati</taxon>
        <taxon>Cyanobacteriota</taxon>
        <taxon>Cyanophyceae</taxon>
        <taxon>Oscillatoriophycideae</taxon>
        <taxon>Chroococcales</taxon>
        <taxon>Microcystaceae</taxon>
        <taxon>Aphanocapsa</taxon>
    </lineage>
</organism>
<dbReference type="CDD" id="cd06661">
    <property type="entry name" value="GGCT_like"/>
    <property type="match status" value="2"/>
</dbReference>
<evidence type="ECO:0000256" key="2">
    <source>
        <dbReference type="SAM" id="MobiDB-lite"/>
    </source>
</evidence>
<dbReference type="InterPro" id="IPR017939">
    <property type="entry name" value="G-Glutamylcylcotransferase"/>
</dbReference>
<dbReference type="GO" id="GO:0016740">
    <property type="term" value="F:transferase activity"/>
    <property type="evidence" value="ECO:0007669"/>
    <property type="project" value="UniProtKB-KW"/>
</dbReference>
<evidence type="ECO:0000256" key="1">
    <source>
        <dbReference type="ARBA" id="ARBA00023239"/>
    </source>
</evidence>
<comment type="caution">
    <text evidence="4">The sequence shown here is derived from an EMBL/GenBank/DDBJ whole genome shotgun (WGS) entry which is preliminary data.</text>
</comment>
<feature type="domain" description="Gamma-glutamylcyclotransferase AIG2-like" evidence="3">
    <location>
        <begin position="12"/>
        <end position="119"/>
    </location>
</feature>
<proteinExistence type="predicted"/>
<dbReference type="EMBL" id="SRMO01000080">
    <property type="protein sequence ID" value="TGG91251.1"/>
    <property type="molecule type" value="Genomic_DNA"/>
</dbReference>
<dbReference type="GO" id="GO:0003839">
    <property type="term" value="F:gamma-glutamylcyclotransferase activity"/>
    <property type="evidence" value="ECO:0007669"/>
    <property type="project" value="InterPro"/>
</dbReference>
<dbReference type="InterPro" id="IPR036568">
    <property type="entry name" value="GGCT-like_sf"/>
</dbReference>
<dbReference type="Pfam" id="PF13772">
    <property type="entry name" value="AIG2_2"/>
    <property type="match status" value="1"/>
</dbReference>
<dbReference type="AlphaFoldDB" id="A0A524RM43"/>
<evidence type="ECO:0000259" key="3">
    <source>
        <dbReference type="Pfam" id="PF06094"/>
    </source>
</evidence>
<protein>
    <submittedName>
        <fullName evidence="4">Gamma-glutamylcyclotransferase</fullName>
    </submittedName>
</protein>
<accession>A0A524RM43</accession>
<sequence>MASTPDSSCDWLFVYGLLKRGQPAAPLLCQGHRWGRGCLSGFALHDLGTYPMAVPAVGSIHGEWWLVPQALLQALDAYEDVPDEYRRQAVTAPAGGRGWIYVGAPGRAAGSPRIALADWGTQPLFSYGTNLLPERLFSRCPGWDREGWVAELPGWRWALCKRRLTRPASAAAGLIPDPSASCWGVVSHLSPCDLARLDDVEGVRLGHYRRAVVSVRHGTDQSLPVFTYLPLPHRLVHGLPVADDYAAAVVAGARQMSLPSPWTAWLVDQCQSLSDRCRAPAGGHRDRGRLARSNGRRSRS</sequence>
<evidence type="ECO:0000313" key="5">
    <source>
        <dbReference type="Proteomes" id="UP000317990"/>
    </source>
</evidence>
<dbReference type="Pfam" id="PF06094">
    <property type="entry name" value="GGACT"/>
    <property type="match status" value="1"/>
</dbReference>
<dbReference type="PANTHER" id="PTHR12935:SF0">
    <property type="entry name" value="GAMMA-GLUTAMYLCYCLOTRANSFERASE"/>
    <property type="match status" value="1"/>
</dbReference>
<dbReference type="Proteomes" id="UP000317990">
    <property type="component" value="Unassembled WGS sequence"/>
</dbReference>
<reference evidence="4 5" key="1">
    <citation type="journal article" date="2019" name="mSystems">
        <title>Life at home and on the roam: Genomic adaptions reflect the dual lifestyle of an intracellular, facultative symbiont.</title>
        <authorList>
            <person name="Burgsdorf I."/>
        </authorList>
    </citation>
    <scope>NUCLEOTIDE SEQUENCE [LARGE SCALE GENOMIC DNA]</scope>
    <source>
        <strain evidence="4">277cV</strain>
    </source>
</reference>
<keyword evidence="4" id="KW-0808">Transferase</keyword>
<feature type="region of interest" description="Disordered" evidence="2">
    <location>
        <begin position="277"/>
        <end position="300"/>
    </location>
</feature>
<name>A0A524RM43_9CHRO</name>
<keyword evidence="1" id="KW-0456">Lyase</keyword>